<proteinExistence type="inferred from homology"/>
<dbReference type="EMBL" id="MWQY01000003">
    <property type="protein sequence ID" value="ORC37238.1"/>
    <property type="molecule type" value="Genomic_DNA"/>
</dbReference>
<keyword evidence="6" id="KW-1185">Reference proteome</keyword>
<keyword evidence="3" id="KW-0645">Protease</keyword>
<comment type="caution">
    <text evidence="5">The sequence shown here is derived from an EMBL/GenBank/DDBJ whole genome shotgun (WGS) entry which is preliminary data.</text>
</comment>
<dbReference type="PANTHER" id="PTHR43390:SF1">
    <property type="entry name" value="CHLOROPLAST PROCESSING PEPTIDASE"/>
    <property type="match status" value="1"/>
</dbReference>
<keyword evidence="3" id="KW-0812">Transmembrane</keyword>
<comment type="similarity">
    <text evidence="1 3">Belongs to the peptidase S26 family.</text>
</comment>
<dbReference type="GO" id="GO:0009003">
    <property type="term" value="F:signal peptidase activity"/>
    <property type="evidence" value="ECO:0007669"/>
    <property type="project" value="UniProtKB-EC"/>
</dbReference>
<name>A0A1Y1S159_9SPIO</name>
<dbReference type="PRINTS" id="PR00727">
    <property type="entry name" value="LEADERPTASE"/>
</dbReference>
<dbReference type="Gene3D" id="2.10.109.10">
    <property type="entry name" value="Umud Fragment, subunit A"/>
    <property type="match status" value="1"/>
</dbReference>
<feature type="domain" description="Peptidase S26" evidence="4">
    <location>
        <begin position="29"/>
        <end position="244"/>
    </location>
</feature>
<comment type="catalytic activity">
    <reaction evidence="3">
        <text>Cleavage of hydrophobic, N-terminal signal or leader sequences from secreted and periplasmic proteins.</text>
        <dbReference type="EC" id="3.4.21.89"/>
    </reaction>
</comment>
<dbReference type="GO" id="GO:0006465">
    <property type="term" value="P:signal peptide processing"/>
    <property type="evidence" value="ECO:0007669"/>
    <property type="project" value="InterPro"/>
</dbReference>
<dbReference type="InterPro" id="IPR036286">
    <property type="entry name" value="LexA/Signal_pep-like_sf"/>
</dbReference>
<accession>A0A1Y1S159</accession>
<sequence>MFQQNGGFSRYSAYVRGKKQRTRIKKILITAAGFFIFVGLLSIAGISSLEMRGEAMEPALHNGDRLLGAALPYGLSFGLSQKRYFAAGRPERGDLVLARPGYDSSPSPWFIALDRVLGIISFQKINMESILGAHRGDSLIVRRIIGIPGDTLYMKDGRVFCRPSGEDEFLREDRLTKEEYSLTLPEGIPGWESAYPGNSDFSRIVLRENEYFLLCDNRGVMDDSRLWGPVPLRAVLGKILFTYWPLPFF</sequence>
<dbReference type="Pfam" id="PF10502">
    <property type="entry name" value="Peptidase_S26"/>
    <property type="match status" value="1"/>
</dbReference>
<feature type="transmembrane region" description="Helical" evidence="3">
    <location>
        <begin position="27"/>
        <end position="46"/>
    </location>
</feature>
<dbReference type="SUPFAM" id="SSF51306">
    <property type="entry name" value="LexA/Signal peptidase"/>
    <property type="match status" value="1"/>
</dbReference>
<dbReference type="RefSeq" id="WP_083048319.1">
    <property type="nucleotide sequence ID" value="NZ_MWQY01000003.1"/>
</dbReference>
<organism evidence="5 6">
    <name type="scientific">Marispirochaeta aestuarii</name>
    <dbReference type="NCBI Taxonomy" id="1963862"/>
    <lineage>
        <taxon>Bacteria</taxon>
        <taxon>Pseudomonadati</taxon>
        <taxon>Spirochaetota</taxon>
        <taxon>Spirochaetia</taxon>
        <taxon>Spirochaetales</taxon>
        <taxon>Spirochaetaceae</taxon>
        <taxon>Marispirochaeta</taxon>
    </lineage>
</organism>
<dbReference type="NCBIfam" id="TIGR02227">
    <property type="entry name" value="sigpep_I_bact"/>
    <property type="match status" value="1"/>
</dbReference>
<evidence type="ECO:0000256" key="3">
    <source>
        <dbReference type="RuleBase" id="RU362042"/>
    </source>
</evidence>
<comment type="subcellular location">
    <subcellularLocation>
        <location evidence="3">Membrane</location>
        <topology evidence="3">Single-pass type II membrane protein</topology>
    </subcellularLocation>
</comment>
<dbReference type="GO" id="GO:0004252">
    <property type="term" value="F:serine-type endopeptidase activity"/>
    <property type="evidence" value="ECO:0007669"/>
    <property type="project" value="InterPro"/>
</dbReference>
<dbReference type="GO" id="GO:0016020">
    <property type="term" value="C:membrane"/>
    <property type="evidence" value="ECO:0007669"/>
    <property type="project" value="UniProtKB-SubCell"/>
</dbReference>
<protein>
    <recommendedName>
        <fullName evidence="2 3">Signal peptidase I</fullName>
        <ecNumber evidence="3">3.4.21.89</ecNumber>
    </recommendedName>
</protein>
<evidence type="ECO:0000256" key="1">
    <source>
        <dbReference type="ARBA" id="ARBA00009370"/>
    </source>
</evidence>
<evidence type="ECO:0000259" key="4">
    <source>
        <dbReference type="Pfam" id="PF10502"/>
    </source>
</evidence>
<dbReference type="Proteomes" id="UP000192343">
    <property type="component" value="Unassembled WGS sequence"/>
</dbReference>
<reference evidence="5 6" key="1">
    <citation type="submission" date="2017-03" db="EMBL/GenBank/DDBJ databases">
        <title>Draft Genome sequence of Marispirochaeta sp. strain JC444.</title>
        <authorList>
            <person name="Shivani Y."/>
            <person name="Subhash Y."/>
            <person name="Sasikala C."/>
            <person name="Ramana C."/>
        </authorList>
    </citation>
    <scope>NUCLEOTIDE SEQUENCE [LARGE SCALE GENOMIC DNA]</scope>
    <source>
        <strain evidence="5 6">JC444</strain>
    </source>
</reference>
<keyword evidence="3" id="KW-0378">Hydrolase</keyword>
<dbReference type="STRING" id="1963862.B4O97_03345"/>
<dbReference type="PANTHER" id="PTHR43390">
    <property type="entry name" value="SIGNAL PEPTIDASE I"/>
    <property type="match status" value="1"/>
</dbReference>
<dbReference type="EC" id="3.4.21.89" evidence="3"/>
<dbReference type="InterPro" id="IPR019533">
    <property type="entry name" value="Peptidase_S26"/>
</dbReference>
<dbReference type="InterPro" id="IPR000223">
    <property type="entry name" value="Pept_S26A_signal_pept_1"/>
</dbReference>
<evidence type="ECO:0000313" key="6">
    <source>
        <dbReference type="Proteomes" id="UP000192343"/>
    </source>
</evidence>
<dbReference type="OrthoDB" id="9802919at2"/>
<keyword evidence="3" id="KW-1133">Transmembrane helix</keyword>
<evidence type="ECO:0000256" key="2">
    <source>
        <dbReference type="ARBA" id="ARBA00019232"/>
    </source>
</evidence>
<dbReference type="CDD" id="cd06530">
    <property type="entry name" value="S26_SPase_I"/>
    <property type="match status" value="1"/>
</dbReference>
<gene>
    <name evidence="5" type="ORF">B4O97_03345</name>
</gene>
<dbReference type="AlphaFoldDB" id="A0A1Y1S159"/>
<evidence type="ECO:0000313" key="5">
    <source>
        <dbReference type="EMBL" id="ORC37238.1"/>
    </source>
</evidence>
<keyword evidence="3" id="KW-0472">Membrane</keyword>